<feature type="domain" description="Smf/DprA SLOG" evidence="2">
    <location>
        <begin position="46"/>
        <end position="233"/>
    </location>
</feature>
<dbReference type="Pfam" id="PF02481">
    <property type="entry name" value="DNA_processg_A"/>
    <property type="match status" value="1"/>
</dbReference>
<proteinExistence type="inferred from homology"/>
<dbReference type="PANTHER" id="PTHR43022:SF1">
    <property type="entry name" value="PROTEIN SMF"/>
    <property type="match status" value="1"/>
</dbReference>
<reference evidence="3 4" key="1">
    <citation type="submission" date="2023-07" db="EMBL/GenBank/DDBJ databases">
        <title>Sorghum-associated microbial communities from plants grown in Nebraska, USA.</title>
        <authorList>
            <person name="Schachtman D."/>
        </authorList>
    </citation>
    <scope>NUCLEOTIDE SEQUENCE [LARGE SCALE GENOMIC DNA]</scope>
    <source>
        <strain evidence="3 4">BE314</strain>
    </source>
</reference>
<dbReference type="InterPro" id="IPR003488">
    <property type="entry name" value="DprA"/>
</dbReference>
<keyword evidence="4" id="KW-1185">Reference proteome</keyword>
<dbReference type="EMBL" id="JAVDXU010000008">
    <property type="protein sequence ID" value="MDR7273135.1"/>
    <property type="molecule type" value="Genomic_DNA"/>
</dbReference>
<dbReference type="RefSeq" id="WP_310273173.1">
    <property type="nucleotide sequence ID" value="NZ_JAVDXU010000008.1"/>
</dbReference>
<evidence type="ECO:0000259" key="2">
    <source>
        <dbReference type="Pfam" id="PF02481"/>
    </source>
</evidence>
<name>A0ABU1YW97_ROSSA</name>
<comment type="caution">
    <text evidence="3">The sequence shown here is derived from an EMBL/GenBank/DDBJ whole genome shotgun (WGS) entry which is preliminary data.</text>
</comment>
<dbReference type="InterPro" id="IPR057666">
    <property type="entry name" value="DrpA_SLOG"/>
</dbReference>
<protein>
    <submittedName>
        <fullName evidence="3">DNA processing protein</fullName>
    </submittedName>
</protein>
<gene>
    <name evidence="3" type="ORF">J2X20_005820</name>
</gene>
<dbReference type="Proteomes" id="UP001180453">
    <property type="component" value="Unassembled WGS sequence"/>
</dbReference>
<evidence type="ECO:0000313" key="3">
    <source>
        <dbReference type="EMBL" id="MDR7273135.1"/>
    </source>
</evidence>
<evidence type="ECO:0000313" key="4">
    <source>
        <dbReference type="Proteomes" id="UP001180453"/>
    </source>
</evidence>
<dbReference type="PANTHER" id="PTHR43022">
    <property type="entry name" value="PROTEIN SMF"/>
    <property type="match status" value="1"/>
</dbReference>
<comment type="similarity">
    <text evidence="1">Belongs to the DprA/Smf family.</text>
</comment>
<sequence>MKGSYLPPSVWEEISVRKLLAASRRGIPTKTQLELLKPARRTADGDVRVFAAGDASLVARPCVSVIGTRKVSDDGAARAKRLSRELVACGVVIVSGLAEGVDTEAMSSTIQHGGKTIGVIGTPLDKAYPAKNKRLQEEIYQEHLLISQFEFGARVFPSNFPARNRLMALLSDATVVIEASDTSGTLHQAAECVRLGRWLFIAKSVVADPTIEWPSRFLGYEKCRQLERTEDIMSAVYPS</sequence>
<dbReference type="Gene3D" id="3.40.50.450">
    <property type="match status" value="1"/>
</dbReference>
<evidence type="ECO:0000256" key="1">
    <source>
        <dbReference type="ARBA" id="ARBA00006525"/>
    </source>
</evidence>
<dbReference type="SUPFAM" id="SSF102405">
    <property type="entry name" value="MCP/YpsA-like"/>
    <property type="match status" value="1"/>
</dbReference>
<organism evidence="3 4">
    <name type="scientific">Roseateles saccharophilus</name>
    <name type="common">Pseudomonas saccharophila</name>
    <dbReference type="NCBI Taxonomy" id="304"/>
    <lineage>
        <taxon>Bacteria</taxon>
        <taxon>Pseudomonadati</taxon>
        <taxon>Pseudomonadota</taxon>
        <taxon>Betaproteobacteria</taxon>
        <taxon>Burkholderiales</taxon>
        <taxon>Sphaerotilaceae</taxon>
        <taxon>Roseateles</taxon>
    </lineage>
</organism>
<accession>A0ABU1YW97</accession>